<dbReference type="EMBL" id="APNK01000039">
    <property type="protein sequence ID" value="KEZ76107.1"/>
    <property type="molecule type" value="Genomic_DNA"/>
</dbReference>
<dbReference type="eggNOG" id="COG2761">
    <property type="taxonomic scope" value="Bacteria"/>
</dbReference>
<dbReference type="GO" id="GO:0016491">
    <property type="term" value="F:oxidoreductase activity"/>
    <property type="evidence" value="ECO:0007669"/>
    <property type="project" value="InterPro"/>
</dbReference>
<dbReference type="CDD" id="cd03024">
    <property type="entry name" value="DsbA_FrnE"/>
    <property type="match status" value="1"/>
</dbReference>
<dbReference type="InterPro" id="IPR001853">
    <property type="entry name" value="DSBA-like_thioredoxin_dom"/>
</dbReference>
<dbReference type="Pfam" id="PF01323">
    <property type="entry name" value="DSBA"/>
    <property type="match status" value="1"/>
</dbReference>
<name>A0A084IHC3_SALHC</name>
<evidence type="ECO:0000259" key="1">
    <source>
        <dbReference type="Pfam" id="PF01323"/>
    </source>
</evidence>
<evidence type="ECO:0000313" key="2">
    <source>
        <dbReference type="EMBL" id="KEZ76107.1"/>
    </source>
</evidence>
<dbReference type="InterPro" id="IPR036249">
    <property type="entry name" value="Thioredoxin-like_sf"/>
</dbReference>
<reference evidence="2 3" key="1">
    <citation type="submission" date="2013-03" db="EMBL/GenBank/DDBJ databases">
        <title>Salinisphaera hydrothermalis C41B8 Genome Sequencing.</title>
        <authorList>
            <person name="Li C."/>
            <person name="Lai Q."/>
            <person name="Shao Z."/>
        </authorList>
    </citation>
    <scope>NUCLEOTIDE SEQUENCE [LARGE SCALE GENOMIC DNA]</scope>
    <source>
        <strain evidence="2 3">C41B8</strain>
    </source>
</reference>
<dbReference type="STRING" id="1304275.C41B8_16574"/>
<dbReference type="OrthoDB" id="9799122at2"/>
<dbReference type="PANTHER" id="PTHR13887:SF41">
    <property type="entry name" value="THIOREDOXIN SUPERFAMILY PROTEIN"/>
    <property type="match status" value="1"/>
</dbReference>
<dbReference type="SUPFAM" id="SSF52833">
    <property type="entry name" value="Thioredoxin-like"/>
    <property type="match status" value="1"/>
</dbReference>
<dbReference type="Proteomes" id="UP000028302">
    <property type="component" value="Unassembled WGS sequence"/>
</dbReference>
<dbReference type="PANTHER" id="PTHR13887">
    <property type="entry name" value="GLUTATHIONE S-TRANSFERASE KAPPA"/>
    <property type="match status" value="1"/>
</dbReference>
<dbReference type="AlphaFoldDB" id="A0A084IHC3"/>
<feature type="domain" description="DSBA-like thioredoxin" evidence="1">
    <location>
        <begin position="6"/>
        <end position="206"/>
    </location>
</feature>
<comment type="caution">
    <text evidence="2">The sequence shown here is derived from an EMBL/GenBank/DDBJ whole genome shotgun (WGS) entry which is preliminary data.</text>
</comment>
<protein>
    <submittedName>
        <fullName evidence="2">DSBA oxidoreductase</fullName>
    </submittedName>
</protein>
<accession>A0A084IHC3</accession>
<dbReference type="RefSeq" id="WP_037340765.1">
    <property type="nucleotide sequence ID" value="NZ_APNK01000039.1"/>
</dbReference>
<dbReference type="Gene3D" id="3.40.30.10">
    <property type="entry name" value="Glutaredoxin"/>
    <property type="match status" value="1"/>
</dbReference>
<gene>
    <name evidence="2" type="ORF">C41B8_16574</name>
</gene>
<evidence type="ECO:0000313" key="3">
    <source>
        <dbReference type="Proteomes" id="UP000028302"/>
    </source>
</evidence>
<proteinExistence type="predicted"/>
<keyword evidence="3" id="KW-1185">Reference proteome</keyword>
<sequence length="221" mass="24341">MMTLDIDLVSDIVCPWCAIGLARLQQATDRLDDIDCRLRWHPFVLNPDIGPEGRDMVDHLAAKYGKTPDEVRESQQQIIAAAAESGLNFERAAERRSWNTFDVHRVLHEAREAGVDQAFNEQLFDVYFREAANPTDPGLLREIGVSLGMDAGTIDDILAGERHADAVQAEIDYYHQLGVTAVPSFVVAERYLISGAQPPEVLADALRQIATELAGEAASDA</sequence>
<organism evidence="2 3">
    <name type="scientific">Salinisphaera hydrothermalis (strain C41B8)</name>
    <dbReference type="NCBI Taxonomy" id="1304275"/>
    <lineage>
        <taxon>Bacteria</taxon>
        <taxon>Pseudomonadati</taxon>
        <taxon>Pseudomonadota</taxon>
        <taxon>Gammaproteobacteria</taxon>
        <taxon>Salinisphaerales</taxon>
        <taxon>Salinisphaeraceae</taxon>
        <taxon>Salinisphaera</taxon>
    </lineage>
</organism>